<gene>
    <name evidence="2" type="ORF">KDK92_17910</name>
</gene>
<dbReference type="SUPFAM" id="SSF55729">
    <property type="entry name" value="Acyl-CoA N-acyltransferases (Nat)"/>
    <property type="match status" value="1"/>
</dbReference>
<proteinExistence type="predicted"/>
<dbReference type="Proteomes" id="UP001056429">
    <property type="component" value="Unassembled WGS sequence"/>
</dbReference>
<evidence type="ECO:0000313" key="2">
    <source>
        <dbReference type="EMBL" id="MCM1991615.1"/>
    </source>
</evidence>
<dbReference type="GO" id="GO:0016747">
    <property type="term" value="F:acyltransferase activity, transferring groups other than amino-acyl groups"/>
    <property type="evidence" value="ECO:0007669"/>
    <property type="project" value="InterPro"/>
</dbReference>
<dbReference type="Gene3D" id="3.40.630.30">
    <property type="match status" value="1"/>
</dbReference>
<accession>A0A9J6P4H5</accession>
<dbReference type="PROSITE" id="PS51186">
    <property type="entry name" value="GNAT"/>
    <property type="match status" value="1"/>
</dbReference>
<dbReference type="AlphaFoldDB" id="A0A9J6P4H5"/>
<organism evidence="2 3">
    <name type="scientific">Oceanirhabdus seepicola</name>
    <dbReference type="NCBI Taxonomy" id="2828781"/>
    <lineage>
        <taxon>Bacteria</taxon>
        <taxon>Bacillati</taxon>
        <taxon>Bacillota</taxon>
        <taxon>Clostridia</taxon>
        <taxon>Eubacteriales</taxon>
        <taxon>Clostridiaceae</taxon>
        <taxon>Oceanirhabdus</taxon>
    </lineage>
</organism>
<dbReference type="InterPro" id="IPR016181">
    <property type="entry name" value="Acyl_CoA_acyltransferase"/>
</dbReference>
<reference evidence="2" key="1">
    <citation type="journal article" date="2021" name="mSystems">
        <title>Bacteria and Archaea Synergistically Convert Glycine Betaine to Biogenic Methane in the Formosa Cold Seep of the South China Sea.</title>
        <authorList>
            <person name="Li L."/>
            <person name="Zhang W."/>
            <person name="Zhang S."/>
            <person name="Song L."/>
            <person name="Sun Q."/>
            <person name="Zhang H."/>
            <person name="Xiang H."/>
            <person name="Dong X."/>
        </authorList>
    </citation>
    <scope>NUCLEOTIDE SEQUENCE</scope>
    <source>
        <strain evidence="2">ZWT</strain>
    </source>
</reference>
<dbReference type="EMBL" id="JAGSOJ010000004">
    <property type="protein sequence ID" value="MCM1991615.1"/>
    <property type="molecule type" value="Genomic_DNA"/>
</dbReference>
<name>A0A9J6P4H5_9CLOT</name>
<sequence length="176" mass="21135">MLFETDRIKLRKMKREDIEVYNRWSNDEGVVRNTYPNLDRYSMEDTEKFYNKVNNSSSSKTYIIEDVKKQKSIGITTLLNIDFYNRNAEFIIDIGEKEYWGKGYGKEAMVLMLQLAFLELNLNRVYLRVFSFNERAIKLYEKIGFLYEGRLREAIFRDGKWHDIVNMGMLQREYLG</sequence>
<feature type="domain" description="N-acetyltransferase" evidence="1">
    <location>
        <begin position="8"/>
        <end position="163"/>
    </location>
</feature>
<dbReference type="PANTHER" id="PTHR43415:SF3">
    <property type="entry name" value="GNAT-FAMILY ACETYLTRANSFERASE"/>
    <property type="match status" value="1"/>
</dbReference>
<dbReference type="InterPro" id="IPR000182">
    <property type="entry name" value="GNAT_dom"/>
</dbReference>
<reference evidence="2" key="2">
    <citation type="submission" date="2021-04" db="EMBL/GenBank/DDBJ databases">
        <authorList>
            <person name="Dong X."/>
        </authorList>
    </citation>
    <scope>NUCLEOTIDE SEQUENCE</scope>
    <source>
        <strain evidence="2">ZWT</strain>
    </source>
</reference>
<dbReference type="PANTHER" id="PTHR43415">
    <property type="entry name" value="SPERMIDINE N(1)-ACETYLTRANSFERASE"/>
    <property type="match status" value="1"/>
</dbReference>
<dbReference type="Pfam" id="PF13302">
    <property type="entry name" value="Acetyltransf_3"/>
    <property type="match status" value="1"/>
</dbReference>
<keyword evidence="3" id="KW-1185">Reference proteome</keyword>
<evidence type="ECO:0000313" key="3">
    <source>
        <dbReference type="Proteomes" id="UP001056429"/>
    </source>
</evidence>
<dbReference type="RefSeq" id="WP_250860758.1">
    <property type="nucleotide sequence ID" value="NZ_JAGSOJ010000004.1"/>
</dbReference>
<evidence type="ECO:0000259" key="1">
    <source>
        <dbReference type="PROSITE" id="PS51186"/>
    </source>
</evidence>
<protein>
    <submittedName>
        <fullName evidence="2">GNAT family N-acetyltransferase</fullName>
    </submittedName>
</protein>
<comment type="caution">
    <text evidence="2">The sequence shown here is derived from an EMBL/GenBank/DDBJ whole genome shotgun (WGS) entry which is preliminary data.</text>
</comment>